<evidence type="ECO:0000313" key="4">
    <source>
        <dbReference type="Proteomes" id="UP000036313"/>
    </source>
</evidence>
<dbReference type="EMBL" id="JYNU01000027">
    <property type="protein sequence ID" value="KMO73040.1"/>
    <property type="molecule type" value="Genomic_DNA"/>
</dbReference>
<protein>
    <recommendedName>
        <fullName evidence="2">DUF7159 domain-containing protein</fullName>
    </recommendedName>
</protein>
<dbReference type="AlphaFoldDB" id="A0A0J6VPS2"/>
<feature type="region of interest" description="Disordered" evidence="1">
    <location>
        <begin position="205"/>
        <end position="245"/>
    </location>
</feature>
<gene>
    <name evidence="3" type="ORF">MOBUDSM44075_03908</name>
</gene>
<organism evidence="3 4">
    <name type="scientific">Mycolicibacterium obuense</name>
    <dbReference type="NCBI Taxonomy" id="1807"/>
    <lineage>
        <taxon>Bacteria</taxon>
        <taxon>Bacillati</taxon>
        <taxon>Actinomycetota</taxon>
        <taxon>Actinomycetes</taxon>
        <taxon>Mycobacteriales</taxon>
        <taxon>Mycobacteriaceae</taxon>
        <taxon>Mycolicibacterium</taxon>
    </lineage>
</organism>
<evidence type="ECO:0000256" key="1">
    <source>
        <dbReference type="SAM" id="MobiDB-lite"/>
    </source>
</evidence>
<comment type="caution">
    <text evidence="3">The sequence shown here is derived from an EMBL/GenBank/DDBJ whole genome shotgun (WGS) entry which is preliminary data.</text>
</comment>
<dbReference type="InterPro" id="IPR055583">
    <property type="entry name" value="DUF7159"/>
</dbReference>
<sequence length="358" mass="36028">MRVVMGLSLTAKSAVWALVDVKDGTILADEVVALDSANEIARATARSIQTFALQSQRDIDGVRLTWSDDARAHGIRLRTKLRLFGFDTVETVTPEAAREGRNRTARHIAPHLVLAYGAARADLHGDEHRNVLSRLVSRVPLPVSAAAGVVAVAGVGIYALTGGFTTSTPVVEASAPAPAPAAAPSAPAPAPIAAPAPVAPPVAEAAPVAESAPETFTPVEPAQSFSAPAASTPAQDEQTSPTATPVAATADTTVGSAESATGTQTGPVQITTVQEFQQPSSASVAAVGITPSDPQTIDTMIGEPHLTGSQLAAGPVQAVVAPAPVQSAQPVPASTATAGGASQTTSEGPLSAFLEALP</sequence>
<dbReference type="Pfam" id="PF23717">
    <property type="entry name" value="DUF7159"/>
    <property type="match status" value="1"/>
</dbReference>
<name>A0A0J6VPS2_9MYCO</name>
<accession>A0A0J6VPS2</accession>
<dbReference type="Proteomes" id="UP000036313">
    <property type="component" value="Unassembled WGS sequence"/>
</dbReference>
<feature type="domain" description="DUF7159" evidence="2">
    <location>
        <begin position="3"/>
        <end position="98"/>
    </location>
</feature>
<feature type="compositionally biased region" description="Low complexity" evidence="1">
    <location>
        <begin position="325"/>
        <end position="348"/>
    </location>
</feature>
<evidence type="ECO:0000313" key="3">
    <source>
        <dbReference type="EMBL" id="KMO73040.1"/>
    </source>
</evidence>
<proteinExistence type="predicted"/>
<reference evidence="3 4" key="1">
    <citation type="journal article" date="2015" name="Genome Biol. Evol.">
        <title>Characterization of Three Mycobacterium spp. with Potential Use in Bioremediation by Genome Sequencing and Comparative Genomics.</title>
        <authorList>
            <person name="Das S."/>
            <person name="Pettersson B.M."/>
            <person name="Behra P.R."/>
            <person name="Ramesh M."/>
            <person name="Dasgupta S."/>
            <person name="Bhattacharya A."/>
            <person name="Kirsebom L.A."/>
        </authorList>
    </citation>
    <scope>NUCLEOTIDE SEQUENCE [LARGE SCALE GENOMIC DNA]</scope>
    <source>
        <strain evidence="3 4">DSM 44075</strain>
    </source>
</reference>
<evidence type="ECO:0000259" key="2">
    <source>
        <dbReference type="Pfam" id="PF23717"/>
    </source>
</evidence>
<dbReference type="PATRIC" id="fig|1807.14.peg.3933"/>
<feature type="region of interest" description="Disordered" evidence="1">
    <location>
        <begin position="325"/>
        <end position="358"/>
    </location>
</feature>